<dbReference type="AlphaFoldDB" id="A0A3N1KWC8"/>
<evidence type="ECO:0000313" key="2">
    <source>
        <dbReference type="Proteomes" id="UP000278222"/>
    </source>
</evidence>
<accession>A0A3N1KWC8</accession>
<sequence length="167" mass="18796">MPFDVIYLDGALVSPRDPRSREKVKPANRLVDSFESWADALAHVVALQQRPGYDVWGVFQDDREILSADGLRRMIEDWKFGRAPRAPYFAADAGVTLPPVRHFTEALEFGRKAGARELYAVDGCALPEAAKGATWRPVEFDEVEAMQQPEKRAALGLARLQGWTERR</sequence>
<evidence type="ECO:0000313" key="1">
    <source>
        <dbReference type="EMBL" id="ROP84244.1"/>
    </source>
</evidence>
<keyword evidence="2" id="KW-1185">Reference proteome</keyword>
<name>A0A3N1KWC8_9PROT</name>
<protein>
    <submittedName>
        <fullName evidence="1">Uncharacterized protein</fullName>
    </submittedName>
</protein>
<proteinExistence type="predicted"/>
<dbReference type="Proteomes" id="UP000278222">
    <property type="component" value="Unassembled WGS sequence"/>
</dbReference>
<comment type="caution">
    <text evidence="1">The sequence shown here is derived from an EMBL/GenBank/DDBJ whole genome shotgun (WGS) entry which is preliminary data.</text>
</comment>
<dbReference type="RefSeq" id="WP_123692015.1">
    <property type="nucleotide sequence ID" value="NZ_AP019700.1"/>
</dbReference>
<reference evidence="1 2" key="1">
    <citation type="submission" date="2018-11" db="EMBL/GenBank/DDBJ databases">
        <title>Genomic Encyclopedia of Type Strains, Phase IV (KMG-IV): sequencing the most valuable type-strain genomes for metagenomic binning, comparative biology and taxonomic classification.</title>
        <authorList>
            <person name="Goeker M."/>
        </authorList>
    </citation>
    <scope>NUCLEOTIDE SEQUENCE [LARGE SCALE GENOMIC DNA]</scope>
    <source>
        <strain evidence="1 2">DSM 5900</strain>
    </source>
</reference>
<organism evidence="1 2">
    <name type="scientific">Stella humosa</name>
    <dbReference type="NCBI Taxonomy" id="94"/>
    <lineage>
        <taxon>Bacteria</taxon>
        <taxon>Pseudomonadati</taxon>
        <taxon>Pseudomonadota</taxon>
        <taxon>Alphaproteobacteria</taxon>
        <taxon>Rhodospirillales</taxon>
        <taxon>Stellaceae</taxon>
        <taxon>Stella</taxon>
    </lineage>
</organism>
<dbReference type="EMBL" id="RJKX01000015">
    <property type="protein sequence ID" value="ROP84244.1"/>
    <property type="molecule type" value="Genomic_DNA"/>
</dbReference>
<gene>
    <name evidence="1" type="ORF">EDC65_3592</name>
</gene>